<evidence type="ECO:0000259" key="6">
    <source>
        <dbReference type="PROSITE" id="PS51471"/>
    </source>
</evidence>
<evidence type="ECO:0000256" key="4">
    <source>
        <dbReference type="ARBA" id="ARBA00023004"/>
    </source>
</evidence>
<dbReference type="SUPFAM" id="SSF51197">
    <property type="entry name" value="Clavaminate synthase-like"/>
    <property type="match status" value="1"/>
</dbReference>
<reference evidence="7" key="1">
    <citation type="submission" date="2022-02" db="EMBL/GenBank/DDBJ databases">
        <authorList>
            <person name="Giguere J D."/>
        </authorList>
    </citation>
    <scope>NUCLEOTIDE SEQUENCE</scope>
    <source>
        <strain evidence="7">CCAP 1055/1</strain>
    </source>
</reference>
<dbReference type="OMA" id="QHRININ"/>
<dbReference type="PROSITE" id="PS51471">
    <property type="entry name" value="FE2OG_OXY"/>
    <property type="match status" value="1"/>
</dbReference>
<evidence type="ECO:0000256" key="3">
    <source>
        <dbReference type="ARBA" id="ARBA00023002"/>
    </source>
</evidence>
<feature type="binding site" evidence="5">
    <location>
        <position position="229"/>
    </location>
    <ligand>
        <name>Fe cation</name>
        <dbReference type="ChEBI" id="CHEBI:24875"/>
        <note>catalytic</note>
    </ligand>
</feature>
<evidence type="ECO:0000256" key="5">
    <source>
        <dbReference type="PIRSR" id="PIRSR604574-2"/>
    </source>
</evidence>
<dbReference type="GO" id="GO:0035513">
    <property type="term" value="P:oxidative RNA demethylation"/>
    <property type="evidence" value="ECO:0007669"/>
    <property type="project" value="TreeGrafter"/>
</dbReference>
<dbReference type="GO" id="GO:0035515">
    <property type="term" value="F:oxidative RNA demethylase activity"/>
    <property type="evidence" value="ECO:0007669"/>
    <property type="project" value="TreeGrafter"/>
</dbReference>
<dbReference type="AlphaFoldDB" id="A0A8J9SZK8"/>
<accession>A0A8J9SZK8</accession>
<dbReference type="InterPro" id="IPR004574">
    <property type="entry name" value="Alkb"/>
</dbReference>
<proteinExistence type="predicted"/>
<dbReference type="PANTHER" id="PTHR16557">
    <property type="entry name" value="ALKYLATED DNA REPAIR PROTEIN ALKB-RELATED"/>
    <property type="match status" value="1"/>
</dbReference>
<feature type="binding site" evidence="5">
    <location>
        <position position="284"/>
    </location>
    <ligand>
        <name>Fe cation</name>
        <dbReference type="ChEBI" id="CHEBI:24875"/>
        <note>catalytic</note>
    </ligand>
</feature>
<dbReference type="EMBL" id="OU594951">
    <property type="protein sequence ID" value="CAG9278550.1"/>
    <property type="molecule type" value="Genomic_DNA"/>
</dbReference>
<feature type="domain" description="Fe2OG dioxygenase" evidence="6">
    <location>
        <begin position="209"/>
        <end position="352"/>
    </location>
</feature>
<dbReference type="GO" id="GO:0005737">
    <property type="term" value="C:cytoplasm"/>
    <property type="evidence" value="ECO:0007669"/>
    <property type="project" value="TreeGrafter"/>
</dbReference>
<gene>
    <name evidence="7" type="ORF">PTTT1_LOCUS7281</name>
</gene>
<dbReference type="PANTHER" id="PTHR16557:SF11">
    <property type="entry name" value="ALPHA-KETOGLUTARATE-DEPENDENT DIOXYGENASE ALKB"/>
    <property type="match status" value="1"/>
</dbReference>
<dbReference type="InterPro" id="IPR027450">
    <property type="entry name" value="AlkB-like"/>
</dbReference>
<sequence length="352" mass="39964">MIDDNTSVGSKNWSVFKQTQVRYKRQVDAPDRLDDVDDFVDFGRADGRIQRIVVPKSEDFAFYKGPVYGVNEFPGFLYAPQALSELLQAELSFLAVSSFCERPHSTNIDKVPCKNWEIDDGQRCMWEEWKLEQMETYTEASQMTSKSSSRPKYRSFRKLSWATMGYHYDWNTRSYNEKAKSPMPKLLERIAEIFAATSLLVDGQDPCFTASASIVNFYTPKSMMGGHRDDLEHALDKPIVSISLGRPAVFLLGGNTKDDQPVVAILVRPGDVMMMGGASRLRYHGMARLLPTTGLPSVEKDRVPDWDLQLSAKSLGKEAELSQFEEDDRRALASFLEQHRININVRQVYSGT</sequence>
<keyword evidence="2" id="KW-0223">Dioxygenase</keyword>
<dbReference type="InterPro" id="IPR005123">
    <property type="entry name" value="Oxoglu/Fe-dep_dioxygenase_dom"/>
</dbReference>
<evidence type="ECO:0000256" key="1">
    <source>
        <dbReference type="ARBA" id="ARBA00022723"/>
    </source>
</evidence>
<comment type="cofactor">
    <cofactor evidence="5">
        <name>Fe(2+)</name>
        <dbReference type="ChEBI" id="CHEBI:29033"/>
    </cofactor>
    <text evidence="5">Binds 1 Fe(2+) ion per subunit.</text>
</comment>
<dbReference type="SMR" id="A0A8J9SZK8"/>
<dbReference type="Pfam" id="PF13532">
    <property type="entry name" value="2OG-FeII_Oxy_2"/>
    <property type="match status" value="1"/>
</dbReference>
<dbReference type="InterPro" id="IPR037151">
    <property type="entry name" value="AlkB-like_sf"/>
</dbReference>
<dbReference type="Proteomes" id="UP000836788">
    <property type="component" value="Chromosome 10"/>
</dbReference>
<keyword evidence="3" id="KW-0560">Oxidoreductase</keyword>
<keyword evidence="1 5" id="KW-0479">Metal-binding</keyword>
<name>A0A8J9SZK8_PHATR</name>
<feature type="binding site" evidence="5">
    <location>
        <position position="227"/>
    </location>
    <ligand>
        <name>Fe cation</name>
        <dbReference type="ChEBI" id="CHEBI:24875"/>
        <note>catalytic</note>
    </ligand>
</feature>
<evidence type="ECO:0000256" key="2">
    <source>
        <dbReference type="ARBA" id="ARBA00022964"/>
    </source>
</evidence>
<dbReference type="Gene3D" id="2.60.120.590">
    <property type="entry name" value="Alpha-ketoglutarate-dependent dioxygenase AlkB-like"/>
    <property type="match status" value="1"/>
</dbReference>
<dbReference type="GO" id="GO:0035516">
    <property type="term" value="F:broad specificity oxidative DNA demethylase activity"/>
    <property type="evidence" value="ECO:0007669"/>
    <property type="project" value="TreeGrafter"/>
</dbReference>
<keyword evidence="4 5" id="KW-0408">Iron</keyword>
<evidence type="ECO:0000313" key="7">
    <source>
        <dbReference type="EMBL" id="CAG9278550.1"/>
    </source>
</evidence>
<protein>
    <recommendedName>
        <fullName evidence="6">Fe2OG dioxygenase domain-containing protein</fullName>
    </recommendedName>
</protein>
<organism evidence="7">
    <name type="scientific">Phaeodactylum tricornutum</name>
    <name type="common">Diatom</name>
    <dbReference type="NCBI Taxonomy" id="2850"/>
    <lineage>
        <taxon>Eukaryota</taxon>
        <taxon>Sar</taxon>
        <taxon>Stramenopiles</taxon>
        <taxon>Ochrophyta</taxon>
        <taxon>Bacillariophyta</taxon>
        <taxon>Bacillariophyceae</taxon>
        <taxon>Bacillariophycidae</taxon>
        <taxon>Naviculales</taxon>
        <taxon>Phaeodactylaceae</taxon>
        <taxon>Phaeodactylum</taxon>
    </lineage>
</organism>
<dbReference type="GO" id="GO:0008198">
    <property type="term" value="F:ferrous iron binding"/>
    <property type="evidence" value="ECO:0007669"/>
    <property type="project" value="TreeGrafter"/>
</dbReference>